<accession>S2KNF5</accession>
<proteinExistence type="predicted"/>
<name>S2KNF5_LITA3</name>
<evidence type="ECO:0000313" key="1">
    <source>
        <dbReference type="EMBL" id="EPC03445.1"/>
    </source>
</evidence>
<keyword evidence="2" id="KW-1185">Reference proteome</keyword>
<protein>
    <submittedName>
        <fullName evidence="1">Uncharacterized protein</fullName>
    </submittedName>
</protein>
<gene>
    <name evidence="1" type="ORF">L861_18070</name>
</gene>
<organism evidence="1 2">
    <name type="scientific">Litchfieldella anticariensis (strain DSM 16096 / CECT 5854 / CIP 108499 / LMG 22089 / FP35)</name>
    <name type="common">Halomonas anticariensis</name>
    <dbReference type="NCBI Taxonomy" id="1121939"/>
    <lineage>
        <taxon>Bacteria</taxon>
        <taxon>Pseudomonadati</taxon>
        <taxon>Pseudomonadota</taxon>
        <taxon>Gammaproteobacteria</taxon>
        <taxon>Oceanospirillales</taxon>
        <taxon>Halomonadaceae</taxon>
        <taxon>Litchfieldella</taxon>
    </lineage>
</organism>
<dbReference type="AlphaFoldDB" id="S2KNF5"/>
<dbReference type="EMBL" id="ASTJ01000012">
    <property type="protein sequence ID" value="EPC03445.1"/>
    <property type="molecule type" value="Genomic_DNA"/>
</dbReference>
<evidence type="ECO:0000313" key="2">
    <source>
        <dbReference type="Proteomes" id="UP000014463"/>
    </source>
</evidence>
<dbReference type="STRING" id="1121939.L861_18070"/>
<sequence length="39" mass="4325">MVFIALAVCPILPGWKVWTRTMRIFESMVGIETAVAEAS</sequence>
<comment type="caution">
    <text evidence="1">The sequence shown here is derived from an EMBL/GenBank/DDBJ whole genome shotgun (WGS) entry which is preliminary data.</text>
</comment>
<dbReference type="Proteomes" id="UP000014463">
    <property type="component" value="Unassembled WGS sequence"/>
</dbReference>
<reference evidence="1 2" key="1">
    <citation type="journal article" date="2013" name="Genome Announc.">
        <title>Draft genome sequence of the moderately halophilic gammaproteobacterium Halomonas anticariensis FP35.</title>
        <authorList>
            <person name="Tahrioui A."/>
            <person name="Quesada E."/>
            <person name="Llamas I."/>
        </authorList>
    </citation>
    <scope>NUCLEOTIDE SEQUENCE [LARGE SCALE GENOMIC DNA]</scope>
    <source>
        <strain evidence="2">DSM 16096 / CECT 5854 / LMG 22089 / FP35</strain>
    </source>
</reference>